<keyword evidence="1" id="KW-0175">Coiled coil</keyword>
<dbReference type="EMBL" id="QEWP01000006">
    <property type="protein sequence ID" value="PWD99576.1"/>
    <property type="molecule type" value="Genomic_DNA"/>
</dbReference>
<evidence type="ECO:0000313" key="5">
    <source>
        <dbReference type="Proteomes" id="UP000244956"/>
    </source>
</evidence>
<protein>
    <recommendedName>
        <fullName evidence="6">DUF4890 domain-containing protein</fullName>
    </recommendedName>
</protein>
<name>A0A2U2B964_9BACT</name>
<dbReference type="Proteomes" id="UP000244956">
    <property type="component" value="Unassembled WGS sequence"/>
</dbReference>
<keyword evidence="5" id="KW-1185">Reference proteome</keyword>
<evidence type="ECO:0000313" key="4">
    <source>
        <dbReference type="EMBL" id="PWD99576.1"/>
    </source>
</evidence>
<reference evidence="4 5" key="1">
    <citation type="submission" date="2018-05" db="EMBL/GenBank/DDBJ databases">
        <title>Marinilabilia rubrum sp. nov., isolated from saltern sediment.</title>
        <authorList>
            <person name="Zhang R."/>
        </authorList>
    </citation>
    <scope>NUCLEOTIDE SEQUENCE [LARGE SCALE GENOMIC DNA]</scope>
    <source>
        <strain evidence="4 5">WTE16</strain>
    </source>
</reference>
<evidence type="ECO:0000256" key="3">
    <source>
        <dbReference type="SAM" id="SignalP"/>
    </source>
</evidence>
<evidence type="ECO:0000256" key="1">
    <source>
        <dbReference type="SAM" id="Coils"/>
    </source>
</evidence>
<feature type="coiled-coil region" evidence="1">
    <location>
        <begin position="74"/>
        <end position="105"/>
    </location>
</feature>
<comment type="caution">
    <text evidence="4">The sequence shown here is derived from an EMBL/GenBank/DDBJ whole genome shotgun (WGS) entry which is preliminary data.</text>
</comment>
<sequence>MKLSFVLVLFLLVAGSLQAQEGGRGNRASSDLPVEEVAANRTKNLDKVVGMTPDQEEKVKAIYVEFLNAQKKVRQDYKDDSDNMMEKMEEVRNNMNEKVKEVLDDEQYKLFKEASQKRRSRGSGRRGGNQ</sequence>
<keyword evidence="3" id="KW-0732">Signal</keyword>
<accession>A0A2U2B964</accession>
<dbReference type="RefSeq" id="WP_109264116.1">
    <property type="nucleotide sequence ID" value="NZ_QEWP01000006.1"/>
</dbReference>
<gene>
    <name evidence="4" type="ORF">DDZ16_08970</name>
</gene>
<feature type="region of interest" description="Disordered" evidence="2">
    <location>
        <begin position="110"/>
        <end position="130"/>
    </location>
</feature>
<feature type="chain" id="PRO_5015533196" description="DUF4890 domain-containing protein" evidence="3">
    <location>
        <begin position="20"/>
        <end position="130"/>
    </location>
</feature>
<organism evidence="4 5">
    <name type="scientific">Marinilabilia rubra</name>
    <dbReference type="NCBI Taxonomy" id="2162893"/>
    <lineage>
        <taxon>Bacteria</taxon>
        <taxon>Pseudomonadati</taxon>
        <taxon>Bacteroidota</taxon>
        <taxon>Bacteroidia</taxon>
        <taxon>Marinilabiliales</taxon>
        <taxon>Marinilabiliaceae</taxon>
        <taxon>Marinilabilia</taxon>
    </lineage>
</organism>
<dbReference type="AlphaFoldDB" id="A0A2U2B964"/>
<feature type="signal peptide" evidence="3">
    <location>
        <begin position="1"/>
        <end position="19"/>
    </location>
</feature>
<evidence type="ECO:0008006" key="6">
    <source>
        <dbReference type="Google" id="ProtNLM"/>
    </source>
</evidence>
<proteinExistence type="predicted"/>
<evidence type="ECO:0000256" key="2">
    <source>
        <dbReference type="SAM" id="MobiDB-lite"/>
    </source>
</evidence>